<evidence type="ECO:0000313" key="4">
    <source>
        <dbReference type="Proteomes" id="UP000693946"/>
    </source>
</evidence>
<organism evidence="3 4">
    <name type="scientific">Solea senegalensis</name>
    <name type="common">Senegalese sole</name>
    <dbReference type="NCBI Taxonomy" id="28829"/>
    <lineage>
        <taxon>Eukaryota</taxon>
        <taxon>Metazoa</taxon>
        <taxon>Chordata</taxon>
        <taxon>Craniata</taxon>
        <taxon>Vertebrata</taxon>
        <taxon>Euteleostomi</taxon>
        <taxon>Actinopterygii</taxon>
        <taxon>Neopterygii</taxon>
        <taxon>Teleostei</taxon>
        <taxon>Neoteleostei</taxon>
        <taxon>Acanthomorphata</taxon>
        <taxon>Carangaria</taxon>
        <taxon>Pleuronectiformes</taxon>
        <taxon>Pleuronectoidei</taxon>
        <taxon>Soleidae</taxon>
        <taxon>Solea</taxon>
    </lineage>
</organism>
<comment type="caution">
    <text evidence="3">The sequence shown here is derived from an EMBL/GenBank/DDBJ whole genome shotgun (WGS) entry which is preliminary data.</text>
</comment>
<name>A0AAV6QM27_SOLSE</name>
<feature type="coiled-coil region" evidence="1">
    <location>
        <begin position="90"/>
        <end position="149"/>
    </location>
</feature>
<evidence type="ECO:0000256" key="1">
    <source>
        <dbReference type="SAM" id="Coils"/>
    </source>
</evidence>
<reference evidence="3 4" key="1">
    <citation type="journal article" date="2021" name="Sci. Rep.">
        <title>Chromosome anchoring in Senegalese sole (Solea senegalensis) reveals sex-associated markers and genome rearrangements in flatfish.</title>
        <authorList>
            <person name="Guerrero-Cozar I."/>
            <person name="Gomez-Garrido J."/>
            <person name="Berbel C."/>
            <person name="Martinez-Blanch J.F."/>
            <person name="Alioto T."/>
            <person name="Claros M.G."/>
            <person name="Gagnaire P.A."/>
            <person name="Manchado M."/>
        </authorList>
    </citation>
    <scope>NUCLEOTIDE SEQUENCE [LARGE SCALE GENOMIC DNA]</scope>
    <source>
        <strain evidence="3">Sse05_10M</strain>
    </source>
</reference>
<sequence>MNEEFIQRTGVSEISDSSSNDDYNMGEITDTDTSLGNLNRIETLQKENDDLRDTINQLQHSEKLIKYNLEQTQSALLQSETDYYDLLPKVRKRENLLKEKLRQIENLTAQVCDLRSQVDKAHEAYIGKDEEMQELNNQSQAEIRTLNEALIFLQKHEDVLNEQKSMLMAELTKVNNVLQELYKDNDDLRAVVQDLQDQVMKDHEIISHQNTEIAANLGIMGEMNEMISDLKRSLTDLKSQQEIEQEGEIMESLQAEILKNHAQEHQQLETQNEIENLKSQVCDLQSQVNEAHQVLIHKVKTLKIELTDLQKQEEVQKERTYMLLTQLTKENNVSQQLCKDVNDLRAAVQDLQDQVMRNQETIMHQSVKIAGNLGITEINEIISDFKKSLTDLKSQQEMKQQEEILGSLQAEILKSHAQEHQQLEAQRQIEKLRAQVIDLQCQGNEAHKALIHKVKTLKTELTDLQKQEQVQKERTCMLLTELTKEKNISQELCKDINDLRAAVQDLQDQVTKDQEIIKHQSIKISANLQIMEGMYEIIYDFKKSLSDLKSQQEMKQEDEILESIQAEILKSHAQEHQQLEAQREMKHLKARLCDLQSQGNEAHRALIHKVKTLKTELIDLQKQEQVQRERTYTLLAQLTKEKNVSQELYKEIKDLRAAVQYLQDQVTKDQDIVTQQSIKIADSQQIMIFSQCSSVCDVKKSLTNLTIDQEIKQEVVESLQSVLMQTFYKDKKTSVQILQDPVIKAPEMIVQQAIEIAEKRQITEEHCKVIVGDFQKPHTDLETKKEEILESIQTEILKNHLQEQQQQRLEAPAKQQQQLEAHADECQQLETPTQAPWWRRYARCLLKGLPAVGILIPSALLSADPSIPYVLLEFLCHFNQIPVPF</sequence>
<proteinExistence type="predicted"/>
<evidence type="ECO:0000256" key="2">
    <source>
        <dbReference type="SAM" id="MobiDB-lite"/>
    </source>
</evidence>
<dbReference type="Proteomes" id="UP000693946">
    <property type="component" value="Linkage Group LG4"/>
</dbReference>
<evidence type="ECO:0000313" key="3">
    <source>
        <dbReference type="EMBL" id="KAG7494756.1"/>
    </source>
</evidence>
<dbReference type="EMBL" id="JAGKHQ010000016">
    <property type="protein sequence ID" value="KAG7494756.1"/>
    <property type="molecule type" value="Genomic_DNA"/>
</dbReference>
<dbReference type="AlphaFoldDB" id="A0AAV6QM27"/>
<feature type="coiled-coil region" evidence="1">
    <location>
        <begin position="413"/>
        <end position="516"/>
    </location>
</feature>
<feature type="coiled-coil region" evidence="1">
    <location>
        <begin position="603"/>
        <end position="665"/>
    </location>
</feature>
<protein>
    <submittedName>
        <fullName evidence="3">Uncharacterized protein</fullName>
    </submittedName>
</protein>
<accession>A0AAV6QM27</accession>
<feature type="coiled-coil region" evidence="1">
    <location>
        <begin position="178"/>
        <end position="361"/>
    </location>
</feature>
<feature type="compositionally biased region" description="Polar residues" evidence="2">
    <location>
        <begin position="9"/>
        <end position="22"/>
    </location>
</feature>
<feature type="region of interest" description="Disordered" evidence="2">
    <location>
        <begin position="1"/>
        <end position="22"/>
    </location>
</feature>
<keyword evidence="1" id="KW-0175">Coiled coil</keyword>
<keyword evidence="4" id="KW-1185">Reference proteome</keyword>
<gene>
    <name evidence="3" type="ORF">JOB18_037076</name>
</gene>